<dbReference type="Proteomes" id="UP001177260">
    <property type="component" value="Unassembled WGS sequence"/>
</dbReference>
<sequence>MSHLSFRTPQSDVKAKVALCLLCLILLSAFTPTSALPGRGKGIGSHRSSSGSRGSSHHSDDKKHGSGLGSLFSSDDKKSSDDDKKHGLSGLFSGGDKKDDKKDDKKNDKDDKKGKSTTGKDRKHGSSSGRQGTDDSRGRGSSRGSSRGSNRGSSRGSDRSNPFSDKFDLDNPFSDAHEVEDIFAVEDGPTPDKKPGIGIEFEASGVQFLNKKCNDENTFALKGKEVKNRASKRRKDWALTVDTTDGKGGQLSGEYILNGKKIKLGSGRAGKAADEVANDFTKKWKPHKGKKGSGPVTIRHATPKQCHKWDLAKPVNEAMIPMVEWQYQVTVPMPLGAINDVFRKAHLGEKSPLLSDFKPASKQRMIWVNENFFQANPEGNSLDNITPDTMGFLSLVVSYAKNAQSRSNPEISPKMLTTIMPRTDFASIYKDVKSTIKGDLYNLVSVLLCYKNGANDKVEFDDSMCDGDAKNPKPKKNINEMTEIHMKGENPKTKKKDEPRVRLKEWMEKLPKGQDLLAEGDAVIDNQVGGLKSAHEEVYGKSKRLVPLFEFRDIGSAKAAQFKKVVNDIEDAVLDYHKRF</sequence>
<gene>
    <name evidence="1" type="ORF">N8T08_000565</name>
</gene>
<evidence type="ECO:0000313" key="1">
    <source>
        <dbReference type="EMBL" id="KAK1139628.1"/>
    </source>
</evidence>
<protein>
    <submittedName>
        <fullName evidence="1">Uncharacterized protein</fullName>
    </submittedName>
</protein>
<keyword evidence="2" id="KW-1185">Reference proteome</keyword>
<name>A0ACC3APV7_9EURO</name>
<organism evidence="1 2">
    <name type="scientific">Aspergillus melleus</name>
    <dbReference type="NCBI Taxonomy" id="138277"/>
    <lineage>
        <taxon>Eukaryota</taxon>
        <taxon>Fungi</taxon>
        <taxon>Dikarya</taxon>
        <taxon>Ascomycota</taxon>
        <taxon>Pezizomycotina</taxon>
        <taxon>Eurotiomycetes</taxon>
        <taxon>Eurotiomycetidae</taxon>
        <taxon>Eurotiales</taxon>
        <taxon>Aspergillaceae</taxon>
        <taxon>Aspergillus</taxon>
        <taxon>Aspergillus subgen. Circumdati</taxon>
    </lineage>
</organism>
<proteinExistence type="predicted"/>
<accession>A0ACC3APV7</accession>
<comment type="caution">
    <text evidence="1">The sequence shown here is derived from an EMBL/GenBank/DDBJ whole genome shotgun (WGS) entry which is preliminary data.</text>
</comment>
<evidence type="ECO:0000313" key="2">
    <source>
        <dbReference type="Proteomes" id="UP001177260"/>
    </source>
</evidence>
<reference evidence="1 2" key="1">
    <citation type="journal article" date="2023" name="ACS Omega">
        <title>Identification of the Neoaspergillic Acid Biosynthesis Gene Cluster by Establishing an In Vitro CRISPR-Ribonucleoprotein Genetic System in Aspergillus melleus.</title>
        <authorList>
            <person name="Yuan B."/>
            <person name="Grau M.F."/>
            <person name="Murata R.M."/>
            <person name="Torok T."/>
            <person name="Venkateswaran K."/>
            <person name="Stajich J.E."/>
            <person name="Wang C.C.C."/>
        </authorList>
    </citation>
    <scope>NUCLEOTIDE SEQUENCE [LARGE SCALE GENOMIC DNA]</scope>
    <source>
        <strain evidence="1 2">IMV 1140</strain>
    </source>
</reference>
<dbReference type="EMBL" id="JAOPJF010000102">
    <property type="protein sequence ID" value="KAK1139628.1"/>
    <property type="molecule type" value="Genomic_DNA"/>
</dbReference>